<sequence>APAPAWPHGAVKATARRGTYLSLEVPVAAEGSPIASPQEIDRIFEHLLQEDNETSDLGQ</sequence>
<proteinExistence type="predicted"/>
<reference evidence="1 2" key="1">
    <citation type="submission" date="2018-10" db="EMBL/GenBank/DDBJ databases">
        <authorList>
            <person name="Ekblom R."/>
            <person name="Jareborg N."/>
        </authorList>
    </citation>
    <scope>NUCLEOTIDE SEQUENCE [LARGE SCALE GENOMIC DNA]</scope>
    <source>
        <tissue evidence="1">Muscle</tissue>
    </source>
</reference>
<organism evidence="1 2">
    <name type="scientific">Gulo gulo</name>
    <name type="common">Wolverine</name>
    <name type="synonym">Gluton</name>
    <dbReference type="NCBI Taxonomy" id="48420"/>
    <lineage>
        <taxon>Eukaryota</taxon>
        <taxon>Metazoa</taxon>
        <taxon>Chordata</taxon>
        <taxon>Craniata</taxon>
        <taxon>Vertebrata</taxon>
        <taxon>Euteleostomi</taxon>
        <taxon>Mammalia</taxon>
        <taxon>Eutheria</taxon>
        <taxon>Laurasiatheria</taxon>
        <taxon>Carnivora</taxon>
        <taxon>Caniformia</taxon>
        <taxon>Musteloidea</taxon>
        <taxon>Mustelidae</taxon>
        <taxon>Guloninae</taxon>
        <taxon>Gulo</taxon>
    </lineage>
</organism>
<evidence type="ECO:0000313" key="1">
    <source>
        <dbReference type="EMBL" id="VCW83740.1"/>
    </source>
</evidence>
<accession>A0A9X9LRB3</accession>
<dbReference type="Proteomes" id="UP000269945">
    <property type="component" value="Unassembled WGS sequence"/>
</dbReference>
<comment type="caution">
    <text evidence="1">The sequence shown here is derived from an EMBL/GenBank/DDBJ whole genome shotgun (WGS) entry which is preliminary data.</text>
</comment>
<keyword evidence="2" id="KW-1185">Reference proteome</keyword>
<evidence type="ECO:0000313" key="2">
    <source>
        <dbReference type="Proteomes" id="UP000269945"/>
    </source>
</evidence>
<gene>
    <name evidence="1" type="ORF">BN2614_LOCUS2</name>
</gene>
<dbReference type="AlphaFoldDB" id="A0A9X9LRB3"/>
<protein>
    <submittedName>
        <fullName evidence="1">Uncharacterized protein</fullName>
    </submittedName>
</protein>
<dbReference type="EMBL" id="CYRY02012774">
    <property type="protein sequence ID" value="VCW83740.1"/>
    <property type="molecule type" value="Genomic_DNA"/>
</dbReference>
<feature type="non-terminal residue" evidence="1">
    <location>
        <position position="1"/>
    </location>
</feature>
<name>A0A9X9LRB3_GULGU</name>